<dbReference type="Gene3D" id="3.40.50.300">
    <property type="entry name" value="P-loop containing nucleotide triphosphate hydrolases"/>
    <property type="match status" value="1"/>
</dbReference>
<dbReference type="PRINTS" id="PR00315">
    <property type="entry name" value="ELONGATNFCT"/>
</dbReference>
<dbReference type="SUPFAM" id="SSF50465">
    <property type="entry name" value="EF-Tu/eEF-1alpha/eIF2-gamma C-terminal domain"/>
    <property type="match status" value="1"/>
</dbReference>
<keyword evidence="3" id="KW-0547">Nucleotide-binding</keyword>
<keyword evidence="2" id="KW-0963">Cytoplasm</keyword>
<reference evidence="7" key="1">
    <citation type="submission" date="2024-07" db="EMBL/GenBank/DDBJ databases">
        <title>Complete genome sequence of Verrucomicrobiaceae bacterium NT6N.</title>
        <authorList>
            <person name="Huang C."/>
            <person name="Takami H."/>
            <person name="Hamasaki K."/>
        </authorList>
    </citation>
    <scope>NUCLEOTIDE SEQUENCE</scope>
    <source>
        <strain evidence="7">NT6N</strain>
    </source>
</reference>
<dbReference type="AlphaFoldDB" id="A0AAT9FIK0"/>
<keyword evidence="4" id="KW-0648">Protein biosynthesis</keyword>
<dbReference type="GO" id="GO:0003924">
    <property type="term" value="F:GTPase activity"/>
    <property type="evidence" value="ECO:0007669"/>
    <property type="project" value="InterPro"/>
</dbReference>
<dbReference type="EMBL" id="AP026866">
    <property type="protein sequence ID" value="BDS05760.1"/>
    <property type="molecule type" value="Genomic_DNA"/>
</dbReference>
<sequence>MSSYLVLGTAGHIDHGKSSLVKCLTGSDPDRLPEEKKRGVTIELGFAHMSLEDGDSSYEIGIVDVPGHADFVNNMVAGVGALDLAIFIIAADDGWMPQSEEHLHILSYLGIKNIVIALTKSDLCEDVPFSIEVLRDELIGTSIADAPIVPVSSITGEGVDELKKVLLEKLKLCPPHTDSGKARLAIDRIFSPKGTGTVVTGTLSGGAVNLGETMTLQPLGLDTKIRYIQNHNQSLETAQSGMRTALNLPDLPIAAPGKTGAQRGHSLCTPGIGKSTRTLDIHLQRLARPIPGFKPRALKNTETVVLHHGSTRCHARVILNDRTQLNPGEECLAQLRLETPLFFLTGDRVVLRDGSQQSTLGGGTVLDTQPKRQGFRTEKRATFLQPRADNPDDVRTYLTTLLHRDHQLAPVEPLPNNPFHSDTISAAIDSLLAENIIVSHDGLFLDADWWNEQLDAAGKAIKSWHQKRPDIPSMPLDELSKLLPDVPASIFAHLPSAMEQRGYQSSGKGLASTSHKLTLPDEIAPEANAILKTLEQSGLQPPNKADLTATAKSDQAMKFLIRSGQAIELDPKVVISTSVRDAASDRVKAFITEKGQATASELRQHLDSTRKVVMPLLEHLDAIGLTVRNDNFRTLK</sequence>
<evidence type="ECO:0000259" key="6">
    <source>
        <dbReference type="PROSITE" id="PS51722"/>
    </source>
</evidence>
<dbReference type="PROSITE" id="PS00301">
    <property type="entry name" value="G_TR_1"/>
    <property type="match status" value="1"/>
</dbReference>
<dbReference type="InterPro" id="IPR027417">
    <property type="entry name" value="P-loop_NTPase"/>
</dbReference>
<dbReference type="InterPro" id="IPR009000">
    <property type="entry name" value="Transl_B-barrel_sf"/>
</dbReference>
<dbReference type="SUPFAM" id="SSF52540">
    <property type="entry name" value="P-loop containing nucleoside triphosphate hydrolases"/>
    <property type="match status" value="1"/>
</dbReference>
<dbReference type="InterPro" id="IPR050055">
    <property type="entry name" value="EF-Tu_GTPase"/>
</dbReference>
<proteinExistence type="predicted"/>
<dbReference type="InterPro" id="IPR000795">
    <property type="entry name" value="T_Tr_GTP-bd_dom"/>
</dbReference>
<dbReference type="InterPro" id="IPR057335">
    <property type="entry name" value="Beta-barrel_SelB"/>
</dbReference>
<evidence type="ECO:0000313" key="7">
    <source>
        <dbReference type="EMBL" id="BDS05760.1"/>
    </source>
</evidence>
<keyword evidence="5" id="KW-0342">GTP-binding</keyword>
<dbReference type="CDD" id="cd15491">
    <property type="entry name" value="selB_III"/>
    <property type="match status" value="1"/>
</dbReference>
<dbReference type="Pfam" id="PF25461">
    <property type="entry name" value="Beta-barrel_SelB"/>
    <property type="match status" value="1"/>
</dbReference>
<dbReference type="PROSITE" id="PS51722">
    <property type="entry name" value="G_TR_2"/>
    <property type="match status" value="1"/>
</dbReference>
<dbReference type="GO" id="GO:0005525">
    <property type="term" value="F:GTP binding"/>
    <property type="evidence" value="ECO:0007669"/>
    <property type="project" value="UniProtKB-KW"/>
</dbReference>
<dbReference type="NCBIfam" id="TIGR00231">
    <property type="entry name" value="small_GTP"/>
    <property type="match status" value="1"/>
</dbReference>
<evidence type="ECO:0000256" key="4">
    <source>
        <dbReference type="ARBA" id="ARBA00022917"/>
    </source>
</evidence>
<dbReference type="InterPro" id="IPR036390">
    <property type="entry name" value="WH_DNA-bd_sf"/>
</dbReference>
<dbReference type="NCBIfam" id="TIGR00475">
    <property type="entry name" value="selB"/>
    <property type="match status" value="1"/>
</dbReference>
<dbReference type="KEGG" id="osu:NT6N_08000"/>
<dbReference type="Gene3D" id="1.10.10.2770">
    <property type="match status" value="1"/>
</dbReference>
<dbReference type="Gene3D" id="1.10.10.10">
    <property type="entry name" value="Winged helix-like DNA-binding domain superfamily/Winged helix DNA-binding domain"/>
    <property type="match status" value="1"/>
</dbReference>
<dbReference type="PANTHER" id="PTHR43721">
    <property type="entry name" value="ELONGATION FACTOR TU-RELATED"/>
    <property type="match status" value="1"/>
</dbReference>
<dbReference type="SUPFAM" id="SSF46785">
    <property type="entry name" value="Winged helix' DNA-binding domain"/>
    <property type="match status" value="1"/>
</dbReference>
<evidence type="ECO:0000256" key="1">
    <source>
        <dbReference type="ARBA" id="ARBA00004496"/>
    </source>
</evidence>
<comment type="subcellular location">
    <subcellularLocation>
        <location evidence="1">Cytoplasm</location>
    </subcellularLocation>
</comment>
<dbReference type="InterPro" id="IPR031157">
    <property type="entry name" value="G_TR_CS"/>
</dbReference>
<evidence type="ECO:0000256" key="3">
    <source>
        <dbReference type="ARBA" id="ARBA00022741"/>
    </source>
</evidence>
<dbReference type="Pfam" id="PF09107">
    <property type="entry name" value="WHD_3rd_SelB"/>
    <property type="match status" value="1"/>
</dbReference>
<dbReference type="InterPro" id="IPR009001">
    <property type="entry name" value="Transl_elong_EF1A/Init_IF2_C"/>
</dbReference>
<gene>
    <name evidence="7" type="ORF">NT6N_08000</name>
</gene>
<organism evidence="7">
    <name type="scientific">Oceaniferula spumae</name>
    <dbReference type="NCBI Taxonomy" id="2979115"/>
    <lineage>
        <taxon>Bacteria</taxon>
        <taxon>Pseudomonadati</taxon>
        <taxon>Verrucomicrobiota</taxon>
        <taxon>Verrucomicrobiia</taxon>
        <taxon>Verrucomicrobiales</taxon>
        <taxon>Verrucomicrobiaceae</taxon>
        <taxon>Oceaniferula</taxon>
    </lineage>
</organism>
<accession>A0AAT9FIK0</accession>
<dbReference type="InterPro" id="IPR036388">
    <property type="entry name" value="WH-like_DNA-bd_sf"/>
</dbReference>
<dbReference type="GO" id="GO:0003723">
    <property type="term" value="F:RNA binding"/>
    <property type="evidence" value="ECO:0007669"/>
    <property type="project" value="InterPro"/>
</dbReference>
<dbReference type="InterPro" id="IPR015191">
    <property type="entry name" value="SelB_WHD4"/>
</dbReference>
<name>A0AAT9FIK0_9BACT</name>
<dbReference type="PANTHER" id="PTHR43721:SF11">
    <property type="entry name" value="SELENOCYSTEINE-SPECIFIC ELONGATION FACTOR"/>
    <property type="match status" value="1"/>
</dbReference>
<dbReference type="SUPFAM" id="SSF50447">
    <property type="entry name" value="Translation proteins"/>
    <property type="match status" value="1"/>
</dbReference>
<dbReference type="Gene3D" id="2.40.30.10">
    <property type="entry name" value="Translation factors"/>
    <property type="match status" value="1"/>
</dbReference>
<dbReference type="GO" id="GO:0003746">
    <property type="term" value="F:translation elongation factor activity"/>
    <property type="evidence" value="ECO:0007669"/>
    <property type="project" value="InterPro"/>
</dbReference>
<dbReference type="GO" id="GO:0001514">
    <property type="term" value="P:selenocysteine incorporation"/>
    <property type="evidence" value="ECO:0007669"/>
    <property type="project" value="InterPro"/>
</dbReference>
<dbReference type="GO" id="GO:0005737">
    <property type="term" value="C:cytoplasm"/>
    <property type="evidence" value="ECO:0007669"/>
    <property type="project" value="UniProtKB-SubCell"/>
</dbReference>
<dbReference type="Pfam" id="PF00009">
    <property type="entry name" value="GTP_EFTU"/>
    <property type="match status" value="1"/>
</dbReference>
<evidence type="ECO:0000256" key="2">
    <source>
        <dbReference type="ARBA" id="ARBA00022490"/>
    </source>
</evidence>
<dbReference type="CDD" id="cd04171">
    <property type="entry name" value="SelB"/>
    <property type="match status" value="1"/>
</dbReference>
<protein>
    <submittedName>
        <fullName evidence="7">Selenocysteine-specific translation factor</fullName>
    </submittedName>
</protein>
<feature type="domain" description="Tr-type G" evidence="6">
    <location>
        <begin position="2"/>
        <end position="176"/>
    </location>
</feature>
<dbReference type="InterPro" id="IPR004535">
    <property type="entry name" value="Transl_elong_SelB"/>
</dbReference>
<evidence type="ECO:0000256" key="5">
    <source>
        <dbReference type="ARBA" id="ARBA00023134"/>
    </source>
</evidence>
<dbReference type="InterPro" id="IPR005225">
    <property type="entry name" value="Small_GTP-bd"/>
</dbReference>